<comment type="caution">
    <text evidence="1">The sequence shown here is derived from an EMBL/GenBank/DDBJ whole genome shotgun (WGS) entry which is preliminary data.</text>
</comment>
<sequence length="156" mass="16562">MAVERTGSAHHPLELHSGDDVVVPAIAILCGDACIPDIESCGNDDRAHIKNLYLIYILVVDSALLTGLLTDTALAIENHAAGVGVDDRDPGNSLGVGYVYRFPLGEPELELIGNVLGRTLHNAVSAARTLVGVNVSCLLLYCYLEVAFLPVDLNDL</sequence>
<accession>A0A645CEG5</accession>
<proteinExistence type="predicted"/>
<dbReference type="EMBL" id="VSSQ01026535">
    <property type="protein sequence ID" value="MPM75298.1"/>
    <property type="molecule type" value="Genomic_DNA"/>
</dbReference>
<reference evidence="1" key="1">
    <citation type="submission" date="2019-08" db="EMBL/GenBank/DDBJ databases">
        <authorList>
            <person name="Kucharzyk K."/>
            <person name="Murdoch R.W."/>
            <person name="Higgins S."/>
            <person name="Loffler F."/>
        </authorList>
    </citation>
    <scope>NUCLEOTIDE SEQUENCE</scope>
</reference>
<gene>
    <name evidence="1" type="ORF">SDC9_122290</name>
</gene>
<name>A0A645CEG5_9ZZZZ</name>
<dbReference type="AlphaFoldDB" id="A0A645CEG5"/>
<organism evidence="1">
    <name type="scientific">bioreactor metagenome</name>
    <dbReference type="NCBI Taxonomy" id="1076179"/>
    <lineage>
        <taxon>unclassified sequences</taxon>
        <taxon>metagenomes</taxon>
        <taxon>ecological metagenomes</taxon>
    </lineage>
</organism>
<evidence type="ECO:0000313" key="1">
    <source>
        <dbReference type="EMBL" id="MPM75298.1"/>
    </source>
</evidence>
<protein>
    <submittedName>
        <fullName evidence="1">Uncharacterized protein</fullName>
    </submittedName>
</protein>